<evidence type="ECO:0000256" key="2">
    <source>
        <dbReference type="ARBA" id="ARBA00022723"/>
    </source>
</evidence>
<keyword evidence="2" id="KW-0479">Metal-binding</keyword>
<comment type="cofactor">
    <cofactor evidence="1">
        <name>Mg(2+)</name>
        <dbReference type="ChEBI" id="CHEBI:18420"/>
    </cofactor>
</comment>
<dbReference type="SMART" id="SM00922">
    <property type="entry name" value="MR_MLE"/>
    <property type="match status" value="1"/>
</dbReference>
<dbReference type="PANTHER" id="PTHR13794">
    <property type="entry name" value="ENOLASE SUPERFAMILY, MANDELATE RACEMASE"/>
    <property type="match status" value="1"/>
</dbReference>
<dbReference type="AlphaFoldDB" id="A0A1Y6CKP7"/>
<dbReference type="SUPFAM" id="SSF51604">
    <property type="entry name" value="Enolase C-terminal domain-like"/>
    <property type="match status" value="1"/>
</dbReference>
<dbReference type="Gene3D" id="3.20.20.120">
    <property type="entry name" value="Enolase-like C-terminal domain"/>
    <property type="match status" value="1"/>
</dbReference>
<dbReference type="GO" id="GO:0016052">
    <property type="term" value="P:carbohydrate catabolic process"/>
    <property type="evidence" value="ECO:0007669"/>
    <property type="project" value="TreeGrafter"/>
</dbReference>
<dbReference type="GO" id="GO:0016836">
    <property type="term" value="F:hydro-lyase activity"/>
    <property type="evidence" value="ECO:0007669"/>
    <property type="project" value="TreeGrafter"/>
</dbReference>
<dbReference type="InterPro" id="IPR029065">
    <property type="entry name" value="Enolase_C-like"/>
</dbReference>
<dbReference type="GO" id="GO:0000287">
    <property type="term" value="F:magnesium ion binding"/>
    <property type="evidence" value="ECO:0007669"/>
    <property type="project" value="UniProtKB-ARBA"/>
</dbReference>
<protein>
    <submittedName>
        <fullName evidence="5">L-alanine-DL-glutamate epimerase</fullName>
    </submittedName>
</protein>
<dbReference type="SFLD" id="SFLDG00179">
    <property type="entry name" value="mandelate_racemase"/>
    <property type="match status" value="1"/>
</dbReference>
<dbReference type="CDD" id="cd03328">
    <property type="entry name" value="MR_like_3"/>
    <property type="match status" value="1"/>
</dbReference>
<sequence>MTFSSAPIETVAVSAYRIPTDAPESDGTLAWDSTSLIVAEIAAGGRTGLGYSYGDPAAATLIRGTLAAVLEGRDALATGGCWRALVRAIRNDGRPGIASMAISALDNALWDLKARLLGLPLARLLGTVSESVEIYGSGGFTSYTDTQLSAQLAGWAEQGMTRVKMKVGRTPERDLARVETARRAVPAEVRLMVDANGGYDRKQALAFAERFAALGVDWFEEPVSSEDLEGLRLLRDRLPAPIEVTAGEYGYDSRYFRRMIEAGAVDVLQADATRCAGVTGFLAADALCRAFETPLSAHCAPALHCHLCCAALKARHIEWFHDHVRIEALLLDGAPRPDGGRVAFDAGRPGCGLELKRRDAERYAL</sequence>
<dbReference type="InterPro" id="IPR046945">
    <property type="entry name" value="RHMD-like"/>
</dbReference>
<dbReference type="PANTHER" id="PTHR13794:SF58">
    <property type="entry name" value="MITOCHONDRIAL ENOLASE SUPERFAMILY MEMBER 1"/>
    <property type="match status" value="1"/>
</dbReference>
<evidence type="ECO:0000259" key="4">
    <source>
        <dbReference type="SMART" id="SM00922"/>
    </source>
</evidence>
<dbReference type="GO" id="GO:0009063">
    <property type="term" value="P:amino acid catabolic process"/>
    <property type="evidence" value="ECO:0007669"/>
    <property type="project" value="InterPro"/>
</dbReference>
<dbReference type="SUPFAM" id="SSF54826">
    <property type="entry name" value="Enolase N-terminal domain-like"/>
    <property type="match status" value="1"/>
</dbReference>
<gene>
    <name evidence="5" type="ORF">SAMN05428998_13118</name>
</gene>
<proteinExistence type="predicted"/>
<dbReference type="SFLD" id="SFLDS00001">
    <property type="entry name" value="Enolase"/>
    <property type="match status" value="1"/>
</dbReference>
<dbReference type="PROSITE" id="PS00908">
    <property type="entry name" value="MR_MLE_1"/>
    <property type="match status" value="1"/>
</dbReference>
<dbReference type="InterPro" id="IPR036849">
    <property type="entry name" value="Enolase-like_C_sf"/>
</dbReference>
<keyword evidence="3" id="KW-0460">Magnesium</keyword>
<dbReference type="Pfam" id="PF02746">
    <property type="entry name" value="MR_MLE_N"/>
    <property type="match status" value="1"/>
</dbReference>
<dbReference type="InterPro" id="IPR029017">
    <property type="entry name" value="Enolase-like_N"/>
</dbReference>
<dbReference type="EMBL" id="FWZX01000031">
    <property type="protein sequence ID" value="SMF72422.1"/>
    <property type="molecule type" value="Genomic_DNA"/>
</dbReference>
<feature type="domain" description="Mandelate racemase/muconate lactonizing enzyme C-terminal" evidence="4">
    <location>
        <begin position="145"/>
        <end position="241"/>
    </location>
</feature>
<evidence type="ECO:0000256" key="1">
    <source>
        <dbReference type="ARBA" id="ARBA00001946"/>
    </source>
</evidence>
<dbReference type="InterPro" id="IPR013341">
    <property type="entry name" value="Mandelate_racemase_N_dom"/>
</dbReference>
<dbReference type="Pfam" id="PF13378">
    <property type="entry name" value="MR_MLE_C"/>
    <property type="match status" value="1"/>
</dbReference>
<reference evidence="5 6" key="1">
    <citation type="submission" date="2017-04" db="EMBL/GenBank/DDBJ databases">
        <authorList>
            <person name="Afonso C.L."/>
            <person name="Miller P.J."/>
            <person name="Scott M.A."/>
            <person name="Spackman E."/>
            <person name="Goraichik I."/>
            <person name="Dimitrov K.M."/>
            <person name="Suarez D.L."/>
            <person name="Swayne D.E."/>
        </authorList>
    </citation>
    <scope>NUCLEOTIDE SEQUENCE [LARGE SCALE GENOMIC DNA]</scope>
    <source>
        <strain evidence="5 6">USBA 355</strain>
    </source>
</reference>
<dbReference type="STRING" id="560819.SAMN05428998_13118"/>
<evidence type="ECO:0000313" key="5">
    <source>
        <dbReference type="EMBL" id="SMF72422.1"/>
    </source>
</evidence>
<evidence type="ECO:0000256" key="3">
    <source>
        <dbReference type="ARBA" id="ARBA00022842"/>
    </source>
</evidence>
<keyword evidence="6" id="KW-1185">Reference proteome</keyword>
<organism evidence="5 6">
    <name type="scientific">Tistlia consotensis USBA 355</name>
    <dbReference type="NCBI Taxonomy" id="560819"/>
    <lineage>
        <taxon>Bacteria</taxon>
        <taxon>Pseudomonadati</taxon>
        <taxon>Pseudomonadota</taxon>
        <taxon>Alphaproteobacteria</taxon>
        <taxon>Rhodospirillales</taxon>
        <taxon>Rhodovibrionaceae</taxon>
        <taxon>Tistlia</taxon>
    </lineage>
</organism>
<accession>A0A1Y6CKP7</accession>
<name>A0A1Y6CKP7_9PROT</name>
<dbReference type="Proteomes" id="UP000192917">
    <property type="component" value="Unassembled WGS sequence"/>
</dbReference>
<evidence type="ECO:0000313" key="6">
    <source>
        <dbReference type="Proteomes" id="UP000192917"/>
    </source>
</evidence>
<dbReference type="InterPro" id="IPR018110">
    <property type="entry name" value="Mandel_Rmase/mucon_lact_enz_CS"/>
</dbReference>
<dbReference type="RefSeq" id="WP_085125673.1">
    <property type="nucleotide sequence ID" value="NZ_FWZX01000031.1"/>
</dbReference>
<dbReference type="Gene3D" id="3.30.390.10">
    <property type="entry name" value="Enolase-like, N-terminal domain"/>
    <property type="match status" value="1"/>
</dbReference>
<dbReference type="InterPro" id="IPR013342">
    <property type="entry name" value="Mandelate_racemase_C"/>
</dbReference>